<dbReference type="AlphaFoldDB" id="A0ABD6QHW7"/>
<accession>A0ABD6QHW7</accession>
<dbReference type="EMBL" id="MBER01000116">
    <property type="protein sequence ID" value="OMC39559.1"/>
    <property type="molecule type" value="Genomic_DNA"/>
</dbReference>
<gene>
    <name evidence="3" type="ORF">A5742_04920</name>
</gene>
<keyword evidence="1" id="KW-0732">Signal</keyword>
<evidence type="ECO:0000313" key="4">
    <source>
        <dbReference type="Proteomes" id="UP000187001"/>
    </source>
</evidence>
<organism evidence="3 4">
    <name type="scientific">Mycolicibacterium fortuitum</name>
    <name type="common">Mycobacterium fortuitum</name>
    <dbReference type="NCBI Taxonomy" id="1766"/>
    <lineage>
        <taxon>Bacteria</taxon>
        <taxon>Bacillati</taxon>
        <taxon>Actinomycetota</taxon>
        <taxon>Actinomycetes</taxon>
        <taxon>Mycobacteriales</taxon>
        <taxon>Mycobacteriaceae</taxon>
        <taxon>Mycolicibacterium</taxon>
    </lineage>
</organism>
<protein>
    <recommendedName>
        <fullName evidence="2">DUF732 domain-containing protein</fullName>
    </recommendedName>
</protein>
<evidence type="ECO:0000256" key="1">
    <source>
        <dbReference type="SAM" id="SignalP"/>
    </source>
</evidence>
<name>A0ABD6QHW7_MYCFO</name>
<dbReference type="Proteomes" id="UP000187001">
    <property type="component" value="Unassembled WGS sequence"/>
</dbReference>
<evidence type="ECO:0000259" key="2">
    <source>
        <dbReference type="Pfam" id="PF05305"/>
    </source>
</evidence>
<reference evidence="3 4" key="1">
    <citation type="submission" date="2016-07" db="EMBL/GenBank/DDBJ databases">
        <authorList>
            <person name="Sutton G."/>
            <person name="Brinkac L."/>
            <person name="Sanka R."/>
            <person name="Adams M."/>
            <person name="Lau E."/>
            <person name="Kumar A."/>
            <person name="Macaden R."/>
        </authorList>
    </citation>
    <scope>NUCLEOTIDE SEQUENCE [LARGE SCALE GENOMIC DNA]</scope>
    <source>
        <strain evidence="3 4">GA-0871</strain>
    </source>
</reference>
<dbReference type="InterPro" id="IPR007969">
    <property type="entry name" value="DUF732"/>
</dbReference>
<evidence type="ECO:0000313" key="3">
    <source>
        <dbReference type="EMBL" id="OMC39559.1"/>
    </source>
</evidence>
<sequence length="122" mass="13128">MMSLNRSGALLLSIASGVGLSVLAGAVSIPTAGADADSFLRKLHDAGINTPRGDFELKEWGYEVCSLRTRGKPPRQWVEQTVYNSSRKPQYGLTEQQANIIVDLAVAELCDDRDGPGPHGVF</sequence>
<feature type="signal peptide" evidence="1">
    <location>
        <begin position="1"/>
        <end position="24"/>
    </location>
</feature>
<feature type="chain" id="PRO_5044847792" description="DUF732 domain-containing protein" evidence="1">
    <location>
        <begin position="25"/>
        <end position="122"/>
    </location>
</feature>
<dbReference type="Pfam" id="PF05305">
    <property type="entry name" value="DUF732"/>
    <property type="match status" value="1"/>
</dbReference>
<comment type="caution">
    <text evidence="3">The sequence shown here is derived from an EMBL/GenBank/DDBJ whole genome shotgun (WGS) entry which is preliminary data.</text>
</comment>
<proteinExistence type="predicted"/>
<feature type="domain" description="DUF732" evidence="2">
    <location>
        <begin position="36"/>
        <end position="111"/>
    </location>
</feature>